<dbReference type="SUPFAM" id="SSF53901">
    <property type="entry name" value="Thiolase-like"/>
    <property type="match status" value="1"/>
</dbReference>
<dbReference type="Gene3D" id="3.10.129.110">
    <property type="entry name" value="Polyketide synthase dehydratase"/>
    <property type="match status" value="1"/>
</dbReference>
<feature type="active site" description="Proton acceptor; for dehydratase activity" evidence="4">
    <location>
        <position position="971"/>
    </location>
</feature>
<dbReference type="Pfam" id="PF21089">
    <property type="entry name" value="PKS_DH_N"/>
    <property type="match status" value="1"/>
</dbReference>
<reference evidence="9 10" key="1">
    <citation type="submission" date="2021-12" db="EMBL/GenBank/DDBJ databases">
        <title>Discovery of the Pendulisporaceae a myxobacterial family with distinct sporulation behavior and unique specialized metabolism.</title>
        <authorList>
            <person name="Garcia R."/>
            <person name="Popoff A."/>
            <person name="Bader C.D."/>
            <person name="Loehr J."/>
            <person name="Walesch S."/>
            <person name="Walt C."/>
            <person name="Boldt J."/>
            <person name="Bunk B."/>
            <person name="Haeckl F.J.F.P.J."/>
            <person name="Gunesch A.P."/>
            <person name="Birkelbach J."/>
            <person name="Nuebel U."/>
            <person name="Pietschmann T."/>
            <person name="Bach T."/>
            <person name="Mueller R."/>
        </authorList>
    </citation>
    <scope>NUCLEOTIDE SEQUENCE [LARGE SCALE GENOMIC DNA]</scope>
    <source>
        <strain evidence="9 10">MSr12523</strain>
    </source>
</reference>
<dbReference type="Pfam" id="PF00550">
    <property type="entry name" value="PP-binding"/>
    <property type="match status" value="1"/>
</dbReference>
<keyword evidence="5" id="KW-0175">Coiled coil</keyword>
<dbReference type="RefSeq" id="WP_394842260.1">
    <property type="nucleotide sequence ID" value="NZ_CP089982.1"/>
</dbReference>
<feature type="coiled-coil region" evidence="5">
    <location>
        <begin position="4"/>
        <end position="35"/>
    </location>
</feature>
<dbReference type="Gene3D" id="3.40.50.720">
    <property type="entry name" value="NAD(P)-binding Rossmann-like Domain"/>
    <property type="match status" value="1"/>
</dbReference>
<evidence type="ECO:0000256" key="2">
    <source>
        <dbReference type="ARBA" id="ARBA00022553"/>
    </source>
</evidence>
<dbReference type="CDD" id="cd08956">
    <property type="entry name" value="KR_3_FAS_SDR_x"/>
    <property type="match status" value="1"/>
</dbReference>
<dbReference type="SUPFAM" id="SSF52151">
    <property type="entry name" value="FabD/lysophospholipase-like"/>
    <property type="match status" value="1"/>
</dbReference>
<dbReference type="Pfam" id="PF00109">
    <property type="entry name" value="ketoacyl-synt"/>
    <property type="match status" value="1"/>
</dbReference>
<feature type="region of interest" description="N-terminal hotdog fold" evidence="4">
    <location>
        <begin position="939"/>
        <end position="1064"/>
    </location>
</feature>
<dbReference type="InterPro" id="IPR057326">
    <property type="entry name" value="KR_dom"/>
</dbReference>
<dbReference type="InterPro" id="IPR014031">
    <property type="entry name" value="Ketoacyl_synth_C"/>
</dbReference>
<dbReference type="EMBL" id="CP089982">
    <property type="protein sequence ID" value="WXA91640.1"/>
    <property type="molecule type" value="Genomic_DNA"/>
</dbReference>
<dbReference type="PANTHER" id="PTHR43775:SF51">
    <property type="entry name" value="INACTIVE PHENOLPHTHIOCEROL SYNTHESIS POLYKETIDE SYNTHASE TYPE I PKS1-RELATED"/>
    <property type="match status" value="1"/>
</dbReference>
<dbReference type="InterPro" id="IPR016039">
    <property type="entry name" value="Thiolase-like"/>
</dbReference>
<dbReference type="InterPro" id="IPR020807">
    <property type="entry name" value="PKS_DH"/>
</dbReference>
<dbReference type="SUPFAM" id="SSF51735">
    <property type="entry name" value="NAD(P)-binding Rossmann-fold domains"/>
    <property type="match status" value="2"/>
</dbReference>
<dbReference type="SUPFAM" id="SSF55048">
    <property type="entry name" value="Probable ACP-binding domain of malonyl-CoA ACP transacylase"/>
    <property type="match status" value="1"/>
</dbReference>
<dbReference type="InterPro" id="IPR036736">
    <property type="entry name" value="ACP-like_sf"/>
</dbReference>
<dbReference type="InterPro" id="IPR009081">
    <property type="entry name" value="PP-bd_ACP"/>
</dbReference>
<feature type="domain" description="Ketosynthase family 3 (KS3)" evidence="7">
    <location>
        <begin position="37"/>
        <end position="468"/>
    </location>
</feature>
<evidence type="ECO:0000313" key="9">
    <source>
        <dbReference type="EMBL" id="WXA91640.1"/>
    </source>
</evidence>
<dbReference type="InterPro" id="IPR036291">
    <property type="entry name" value="NAD(P)-bd_dom_sf"/>
</dbReference>
<evidence type="ECO:0000256" key="5">
    <source>
        <dbReference type="SAM" id="Coils"/>
    </source>
</evidence>
<keyword evidence="2" id="KW-0597">Phosphoprotein</keyword>
<dbReference type="Pfam" id="PF08659">
    <property type="entry name" value="KR"/>
    <property type="match status" value="1"/>
</dbReference>
<dbReference type="PROSITE" id="PS52004">
    <property type="entry name" value="KS3_2"/>
    <property type="match status" value="1"/>
</dbReference>
<dbReference type="InterPro" id="IPR018201">
    <property type="entry name" value="Ketoacyl_synth_AS"/>
</dbReference>
<dbReference type="InterPro" id="IPR016036">
    <property type="entry name" value="Malonyl_transacylase_ACP-bd"/>
</dbReference>
<dbReference type="InterPro" id="IPR001227">
    <property type="entry name" value="Ac_transferase_dom_sf"/>
</dbReference>
<dbReference type="SMART" id="SM00823">
    <property type="entry name" value="PKS_PP"/>
    <property type="match status" value="1"/>
</dbReference>
<dbReference type="Gene3D" id="3.30.70.3290">
    <property type="match status" value="1"/>
</dbReference>
<evidence type="ECO:0000256" key="3">
    <source>
        <dbReference type="ARBA" id="ARBA00022679"/>
    </source>
</evidence>
<dbReference type="SMART" id="SM00822">
    <property type="entry name" value="PKS_KR"/>
    <property type="match status" value="1"/>
</dbReference>
<feature type="domain" description="PKS/mFAS DH" evidence="8">
    <location>
        <begin position="939"/>
        <end position="1215"/>
    </location>
</feature>
<dbReference type="InterPro" id="IPR006162">
    <property type="entry name" value="Ppantetheine_attach_site"/>
</dbReference>
<dbReference type="Pfam" id="PF22953">
    <property type="entry name" value="SpnB_Rossmann"/>
    <property type="match status" value="1"/>
</dbReference>
<dbReference type="SMART" id="SM00826">
    <property type="entry name" value="PKS_DH"/>
    <property type="match status" value="1"/>
</dbReference>
<dbReference type="SUPFAM" id="SSF47336">
    <property type="entry name" value="ACP-like"/>
    <property type="match status" value="1"/>
</dbReference>
<dbReference type="SMART" id="SM01294">
    <property type="entry name" value="PKS_PP_betabranch"/>
    <property type="match status" value="1"/>
</dbReference>
<name>A0ABZ2K3B9_9BACT</name>
<evidence type="ECO:0000259" key="6">
    <source>
        <dbReference type="PROSITE" id="PS50075"/>
    </source>
</evidence>
<dbReference type="InterPro" id="IPR049552">
    <property type="entry name" value="PKS_DH_N"/>
</dbReference>
<gene>
    <name evidence="9" type="ORF">LZC95_34930</name>
</gene>
<organism evidence="9 10">
    <name type="scientific">Pendulispora brunnea</name>
    <dbReference type="NCBI Taxonomy" id="2905690"/>
    <lineage>
        <taxon>Bacteria</taxon>
        <taxon>Pseudomonadati</taxon>
        <taxon>Myxococcota</taxon>
        <taxon>Myxococcia</taxon>
        <taxon>Myxococcales</taxon>
        <taxon>Sorangiineae</taxon>
        <taxon>Pendulisporaceae</taxon>
        <taxon>Pendulispora</taxon>
    </lineage>
</organism>
<accession>A0ABZ2K3B9</accession>
<dbReference type="InterPro" id="IPR020806">
    <property type="entry name" value="PKS_PP-bd"/>
</dbReference>
<evidence type="ECO:0000259" key="8">
    <source>
        <dbReference type="PROSITE" id="PS52019"/>
    </source>
</evidence>
<dbReference type="SMART" id="SM00827">
    <property type="entry name" value="PKS_AT"/>
    <property type="match status" value="1"/>
</dbReference>
<feature type="active site" description="Proton donor; for dehydratase activity" evidence="4">
    <location>
        <position position="1137"/>
    </location>
</feature>
<keyword evidence="3" id="KW-0808">Transferase</keyword>
<dbReference type="PROSITE" id="PS50075">
    <property type="entry name" value="CARRIER"/>
    <property type="match status" value="1"/>
</dbReference>
<evidence type="ECO:0000259" key="7">
    <source>
        <dbReference type="PROSITE" id="PS52004"/>
    </source>
</evidence>
<dbReference type="Gene3D" id="3.40.366.10">
    <property type="entry name" value="Malonyl-Coenzyme A Acyl Carrier Protein, domain 2"/>
    <property type="match status" value="1"/>
</dbReference>
<evidence type="ECO:0000256" key="4">
    <source>
        <dbReference type="PROSITE-ProRule" id="PRU01363"/>
    </source>
</evidence>
<protein>
    <submittedName>
        <fullName evidence="9">Type I polyketide synthase</fullName>
    </submittedName>
</protein>
<dbReference type="Gene3D" id="3.40.47.10">
    <property type="match status" value="1"/>
</dbReference>
<dbReference type="SMART" id="SM00825">
    <property type="entry name" value="PKS_KS"/>
    <property type="match status" value="1"/>
</dbReference>
<evidence type="ECO:0000256" key="1">
    <source>
        <dbReference type="ARBA" id="ARBA00022450"/>
    </source>
</evidence>
<dbReference type="Gene3D" id="1.10.1200.10">
    <property type="entry name" value="ACP-like"/>
    <property type="match status" value="1"/>
</dbReference>
<dbReference type="PANTHER" id="PTHR43775">
    <property type="entry name" value="FATTY ACID SYNTHASE"/>
    <property type="match status" value="1"/>
</dbReference>
<dbReference type="InterPro" id="IPR013968">
    <property type="entry name" value="PKS_KR"/>
</dbReference>
<dbReference type="Pfam" id="PF02801">
    <property type="entry name" value="Ketoacyl-synt_C"/>
    <property type="match status" value="1"/>
</dbReference>
<dbReference type="InterPro" id="IPR020841">
    <property type="entry name" value="PKS_Beta-ketoAc_synthase_dom"/>
</dbReference>
<dbReference type="InterPro" id="IPR016035">
    <property type="entry name" value="Acyl_Trfase/lysoPLipase"/>
</dbReference>
<dbReference type="Pfam" id="PF16197">
    <property type="entry name" value="KAsynt_C_assoc"/>
    <property type="match status" value="1"/>
</dbReference>
<dbReference type="CDD" id="cd00833">
    <property type="entry name" value="PKS"/>
    <property type="match status" value="1"/>
</dbReference>
<dbReference type="InterPro" id="IPR014043">
    <property type="entry name" value="Acyl_transferase_dom"/>
</dbReference>
<keyword evidence="10" id="KW-1185">Reference proteome</keyword>
<feature type="region of interest" description="C-terminal hotdog fold" evidence="4">
    <location>
        <begin position="1076"/>
        <end position="1215"/>
    </location>
</feature>
<dbReference type="InterPro" id="IPR042104">
    <property type="entry name" value="PKS_dehydratase_sf"/>
</dbReference>
<dbReference type="PROSITE" id="PS00012">
    <property type="entry name" value="PHOSPHOPANTETHEINE"/>
    <property type="match status" value="1"/>
</dbReference>
<feature type="domain" description="Carrier" evidence="6">
    <location>
        <begin position="1720"/>
        <end position="1795"/>
    </location>
</feature>
<dbReference type="Pfam" id="PF14765">
    <property type="entry name" value="PS-DH"/>
    <property type="match status" value="1"/>
</dbReference>
<proteinExistence type="predicted"/>
<dbReference type="InterPro" id="IPR032821">
    <property type="entry name" value="PKS_assoc"/>
</dbReference>
<dbReference type="Pfam" id="PF00698">
    <property type="entry name" value="Acyl_transf_1"/>
    <property type="match status" value="1"/>
</dbReference>
<dbReference type="PROSITE" id="PS52019">
    <property type="entry name" value="PKS_MFAS_DH"/>
    <property type="match status" value="1"/>
</dbReference>
<keyword evidence="1" id="KW-0596">Phosphopantetheine</keyword>
<dbReference type="PROSITE" id="PS00606">
    <property type="entry name" value="KS3_1"/>
    <property type="match status" value="1"/>
</dbReference>
<sequence length="1855" mass="197544">MSQRNETEEKLRAYLKQAMNELRDTHQRLRIAEEKWREPIAIVAMSCRYPGGVRSPESLWQLVCDGRDAISTFPENRGWDLEGLYDPDPEMLGKSYAREGGFLHDADLFDPAFFGISPRETLAIDPQQRLLLEISWEALERAGIDPSSLHGSLAGVFVGIMYSDYGARFCLQAPPGDLEGYVGIGSSPAIAAGRIAYTFGLQGPTVTIDTACSSSLVAIHLASEALRKGECSLALAGGVTVMATPMAFVAFSRQRGLAPDGRCKSFSAEADGVAWAEGAGMLLLERLSDARRNGHPILGMLRGSAVNQDGKSQGLTAPNGPAQERVILHALESARLSPEDVDAIEAHGTGTNLGDPIEARALFATYGQAHSKDNPIWLGSLKSNIGHTQAAAGVGGVIKMVLAMQHGVLPKTLHAENPSPHIDWSPETVRLLNEPVPWSPRPGNGRPRRAGISSFGVSGTNAHVILEEAPSLPAPAPAPAPAPVPAIPLLLSGKSEEALRAQAAHLRDHLAAHPELEMVDVAHSLATTRTHFEHRAVVVGAERGEWMEALEALGQGQASPRAVVGRSRGGGKLVFVFPGQGSQWAAMAESLLETSQVFREQMEACERALSAHVEWNLSSVLRGDPAMLERVDVVQPVLFSMMVSLAALWRSMGVEPDAVVGHSQGEIAAAYVAGALSLEDAAKVVALRSLALRKMAGRGAMAAVELGAEGIEKYLASYGHRLSMAANNSPNAVLVSGEPEAIDALLEELRVAEVFARKVRVNYASHCAQMEGLEEELVGALSEIEGCPTRIPLYSTVTGGVIDGEELNGTYWYRNVREVVRFADVTKKLLAEGYAGFVEVSPHPVLTLALHETLESVGVPATVVGTLRRDEGDIGRFLLSLGELHSRGHRVDWKALLEPSRPRRIELPTYAFQRERFWLDAPKGERTDVASAGLGSADHPLLGAAVALADTDGYLFTGRWSLSEQPWLSGHAVFGSVIVPGTAFVELALVAAHRVGLEQVEELTLEVPLALPPRGAVLIQVSVGAAEESGRRALNLYARSEVAGEGSAWTRHATGTISPAAEVEAFDLRAWPPPGANAVNLEGHYARLAEAGYGYGPAFQGLRAAWTRQGELFAEVELPEDTAKDAERFGLHPALLDAALHTLALDVGREPSASELPFSWSGVSLRAVGASRLRVRIDRNEETNTVSLAVADARGEPVARVEALSRRPVSPEQLRGALAPQDDSLLRVEWSAPPSSAALKVARGKPRSSGSQGAFEHWALLGPDDGGLASAFQGSSRRLERYADLAALKDALEHGAAPPDVVVGVFIAAEDAADVIPAAHEATCRALGLLQDWLADERLASRRLLVLTQGAVATRADEEVPDLVHAALWGLVRTAQAENPDLPILLADVDGSAASRRALLEALDEGEAQIALRDGQRLVPRLSRCTSEVACTEPGFGREGAVLITGGTGTLGALLARHLVLKHGVKHLVLTSRRGARAEGAEALKRELESAGASVKIAACDASDRGALEELLATAFVEHPLSAVIHAAGVLDDGVLTSLDAARMRSVLRAKLDAAYHLHELTQGLELTAFVLFASLSGVLGNPGQGNYAAANAFLDALAHHRKARGLASLSLDWGFWASKTGLTAHLTEADLRRMARGGVRPLSPEEGLALFDASLARADAALVPARFDAAILRARGDTLPPLLRGLVRVRASRPAAANTEATPSLEQRLLGLSIAERERVVLDLVRAEVTRGLGMASPGALDVHRPLQELGLDSLMAVELRNRLGRSVGMKLPATLVFNHPTPAALAKYLLAEVLEIRTPAASPSNFDSNGSDEKNHAANAGAISAMSTDELIRLALDNAMDMGDSDDERVLYE</sequence>
<dbReference type="InterPro" id="IPR049551">
    <property type="entry name" value="PKS_DH_C"/>
</dbReference>
<dbReference type="InterPro" id="IPR049900">
    <property type="entry name" value="PKS_mFAS_DH"/>
</dbReference>
<dbReference type="Proteomes" id="UP001379533">
    <property type="component" value="Chromosome"/>
</dbReference>
<dbReference type="InterPro" id="IPR050091">
    <property type="entry name" value="PKS_NRPS_Biosynth_Enz"/>
</dbReference>
<dbReference type="InterPro" id="IPR055123">
    <property type="entry name" value="SpnB-like_Rossmann"/>
</dbReference>
<evidence type="ECO:0000313" key="10">
    <source>
        <dbReference type="Proteomes" id="UP001379533"/>
    </source>
</evidence>
<dbReference type="InterPro" id="IPR014030">
    <property type="entry name" value="Ketoacyl_synth_N"/>
</dbReference>